<evidence type="ECO:0000313" key="5">
    <source>
        <dbReference type="Proteomes" id="UP001595444"/>
    </source>
</evidence>
<organism evidence="4 5">
    <name type="scientific">Kordiimonas pumila</name>
    <dbReference type="NCBI Taxonomy" id="2161677"/>
    <lineage>
        <taxon>Bacteria</taxon>
        <taxon>Pseudomonadati</taxon>
        <taxon>Pseudomonadota</taxon>
        <taxon>Alphaproteobacteria</taxon>
        <taxon>Kordiimonadales</taxon>
        <taxon>Kordiimonadaceae</taxon>
        <taxon>Kordiimonas</taxon>
    </lineage>
</organism>
<dbReference type="SUPFAM" id="SSF52172">
    <property type="entry name" value="CheY-like"/>
    <property type="match status" value="1"/>
</dbReference>
<accession>A0ABV7DA00</accession>
<gene>
    <name evidence="4" type="ORF">ACFOKA_16220</name>
</gene>
<sequence length="401" mass="44256">MSKRILVVDDSATMRDMLTQYLQTADYLVATASSRAQALEILKTERYDVIVTDLNMPEMDGFGLIQSISELDWDPGLIIVSHQDERALYSARELALAYSVNLLGVLTKPIDKGLLLSTLNDVASMRDTDKKGAETVLIESEFIRGLLTDGLAPVFQPKLNLKTRKVAGAEVFARWRAPGGGLLGAGAVLRIAEEKGFMDVLTYRMMELALEQQGRWHRQGQDVKIAINVSSENLRKEDFADIVLGLTDQFDVKPGMVRLELSESDFHVDERVPLEVLSKLKAAGVGLSLDDFGAGFASLVRLKTIPFDELIVDREFVGRALEDKMARIILESAIDLAHKLDLSCNCEGIEDTAHLKMVQDLGADTAQGYLIGKPMAPEEFLIWSEDFNDGVLTIPGLNIAE</sequence>
<feature type="modified residue" description="4-aspartylphosphate" evidence="1">
    <location>
        <position position="53"/>
    </location>
</feature>
<dbReference type="SMART" id="SM00052">
    <property type="entry name" value="EAL"/>
    <property type="match status" value="1"/>
</dbReference>
<evidence type="ECO:0000313" key="4">
    <source>
        <dbReference type="EMBL" id="MFC3053445.1"/>
    </source>
</evidence>
<dbReference type="InterPro" id="IPR011006">
    <property type="entry name" value="CheY-like_superfamily"/>
</dbReference>
<keyword evidence="1" id="KW-0597">Phosphoprotein</keyword>
<comment type="caution">
    <text evidence="4">The sequence shown here is derived from an EMBL/GenBank/DDBJ whole genome shotgun (WGS) entry which is preliminary data.</text>
</comment>
<proteinExistence type="predicted"/>
<name>A0ABV7DA00_9PROT</name>
<dbReference type="InterPro" id="IPR050706">
    <property type="entry name" value="Cyclic-di-GMP_PDE-like"/>
</dbReference>
<dbReference type="PROSITE" id="PS50110">
    <property type="entry name" value="RESPONSE_REGULATORY"/>
    <property type="match status" value="1"/>
</dbReference>
<dbReference type="PANTHER" id="PTHR33121">
    <property type="entry name" value="CYCLIC DI-GMP PHOSPHODIESTERASE PDEF"/>
    <property type="match status" value="1"/>
</dbReference>
<dbReference type="RefSeq" id="WP_194215603.1">
    <property type="nucleotide sequence ID" value="NZ_CP061205.1"/>
</dbReference>
<dbReference type="PROSITE" id="PS50883">
    <property type="entry name" value="EAL"/>
    <property type="match status" value="1"/>
</dbReference>
<dbReference type="InterPro" id="IPR001789">
    <property type="entry name" value="Sig_transdc_resp-reg_receiver"/>
</dbReference>
<keyword evidence="5" id="KW-1185">Reference proteome</keyword>
<dbReference type="PANTHER" id="PTHR33121:SF79">
    <property type="entry name" value="CYCLIC DI-GMP PHOSPHODIESTERASE PDED-RELATED"/>
    <property type="match status" value="1"/>
</dbReference>
<dbReference type="CDD" id="cd01948">
    <property type="entry name" value="EAL"/>
    <property type="match status" value="1"/>
</dbReference>
<dbReference type="Proteomes" id="UP001595444">
    <property type="component" value="Unassembled WGS sequence"/>
</dbReference>
<dbReference type="EMBL" id="JBHRSL010000027">
    <property type="protein sequence ID" value="MFC3053445.1"/>
    <property type="molecule type" value="Genomic_DNA"/>
</dbReference>
<reference evidence="5" key="1">
    <citation type="journal article" date="2019" name="Int. J. Syst. Evol. Microbiol.">
        <title>The Global Catalogue of Microorganisms (GCM) 10K type strain sequencing project: providing services to taxonomists for standard genome sequencing and annotation.</title>
        <authorList>
            <consortium name="The Broad Institute Genomics Platform"/>
            <consortium name="The Broad Institute Genome Sequencing Center for Infectious Disease"/>
            <person name="Wu L."/>
            <person name="Ma J."/>
        </authorList>
    </citation>
    <scope>NUCLEOTIDE SEQUENCE [LARGE SCALE GENOMIC DNA]</scope>
    <source>
        <strain evidence="5">KCTC 62164</strain>
    </source>
</reference>
<protein>
    <submittedName>
        <fullName evidence="4">EAL domain-containing protein</fullName>
    </submittedName>
</protein>
<dbReference type="InterPro" id="IPR035919">
    <property type="entry name" value="EAL_sf"/>
</dbReference>
<dbReference type="Gene3D" id="3.40.50.2300">
    <property type="match status" value="1"/>
</dbReference>
<feature type="domain" description="Response regulatory" evidence="2">
    <location>
        <begin position="4"/>
        <end position="123"/>
    </location>
</feature>
<dbReference type="SMART" id="SM00448">
    <property type="entry name" value="REC"/>
    <property type="match status" value="1"/>
</dbReference>
<dbReference type="Pfam" id="PF00072">
    <property type="entry name" value="Response_reg"/>
    <property type="match status" value="1"/>
</dbReference>
<evidence type="ECO:0000259" key="3">
    <source>
        <dbReference type="PROSITE" id="PS50883"/>
    </source>
</evidence>
<dbReference type="SUPFAM" id="SSF141868">
    <property type="entry name" value="EAL domain-like"/>
    <property type="match status" value="1"/>
</dbReference>
<dbReference type="Gene3D" id="3.20.20.450">
    <property type="entry name" value="EAL domain"/>
    <property type="match status" value="1"/>
</dbReference>
<feature type="domain" description="EAL" evidence="3">
    <location>
        <begin position="135"/>
        <end position="388"/>
    </location>
</feature>
<dbReference type="InterPro" id="IPR001633">
    <property type="entry name" value="EAL_dom"/>
</dbReference>
<evidence type="ECO:0000259" key="2">
    <source>
        <dbReference type="PROSITE" id="PS50110"/>
    </source>
</evidence>
<evidence type="ECO:0000256" key="1">
    <source>
        <dbReference type="PROSITE-ProRule" id="PRU00169"/>
    </source>
</evidence>
<dbReference type="Pfam" id="PF00563">
    <property type="entry name" value="EAL"/>
    <property type="match status" value="1"/>
</dbReference>